<keyword evidence="2" id="KW-1185">Reference proteome</keyword>
<protein>
    <recommendedName>
        <fullName evidence="3">F-box domain-containing protein</fullName>
    </recommendedName>
</protein>
<accession>A0A0C3NWX5</accession>
<dbReference type="OrthoDB" id="2796703at2759"/>
<dbReference type="InterPro" id="IPR036047">
    <property type="entry name" value="F-box-like_dom_sf"/>
</dbReference>
<evidence type="ECO:0008006" key="3">
    <source>
        <dbReference type="Google" id="ProtNLM"/>
    </source>
</evidence>
<evidence type="ECO:0000313" key="2">
    <source>
        <dbReference type="Proteomes" id="UP000053257"/>
    </source>
</evidence>
<proteinExistence type="predicted"/>
<sequence>MSAQVQLKPLRILRQPTSSTLTKVRSIAARLPPELCDMIIDFLYDEKPVLSICTLVCRAWLRAARYHLFDSIYVHCEKNLDAFHDFLAYLQSTPSVRAYIKDLCLDGFTEVPEPPDNMESCYLAAIAELLPQIHTMSVINCQWGPQKNDVLRLKQIPLRSLYINSFVADNEIHKDKFRVLRQFSHIGHLHLANVWLGHFALDENETDLTEQGGDTKLLPSTRVKALSLSMANICLNFLECLRLQSFVRTLSSLRIIDLFHAEYLQEHQDLIYVGELLRGPISTSLLELHLELPRLSRHGMFPVNGSC</sequence>
<dbReference type="STRING" id="745531.A0A0C3NWX5"/>
<dbReference type="Proteomes" id="UP000053257">
    <property type="component" value="Unassembled WGS sequence"/>
</dbReference>
<dbReference type="EMBL" id="KN840460">
    <property type="protein sequence ID" value="KIP09924.1"/>
    <property type="molecule type" value="Genomic_DNA"/>
</dbReference>
<evidence type="ECO:0000313" key="1">
    <source>
        <dbReference type="EMBL" id="KIP09924.1"/>
    </source>
</evidence>
<name>A0A0C3NWX5_PHLG1</name>
<dbReference type="HOGENOM" id="CLU_906452_0_0_1"/>
<organism evidence="1 2">
    <name type="scientific">Phlebiopsis gigantea (strain 11061_1 CR5-6)</name>
    <name type="common">White-rot fungus</name>
    <name type="synonym">Peniophora gigantea</name>
    <dbReference type="NCBI Taxonomy" id="745531"/>
    <lineage>
        <taxon>Eukaryota</taxon>
        <taxon>Fungi</taxon>
        <taxon>Dikarya</taxon>
        <taxon>Basidiomycota</taxon>
        <taxon>Agaricomycotina</taxon>
        <taxon>Agaricomycetes</taxon>
        <taxon>Polyporales</taxon>
        <taxon>Phanerochaetaceae</taxon>
        <taxon>Phlebiopsis</taxon>
    </lineage>
</organism>
<dbReference type="SUPFAM" id="SSF81383">
    <property type="entry name" value="F-box domain"/>
    <property type="match status" value="1"/>
</dbReference>
<gene>
    <name evidence="1" type="ORF">PHLGIDRAFT_288540</name>
</gene>
<reference evidence="1 2" key="1">
    <citation type="journal article" date="2014" name="PLoS Genet.">
        <title>Analysis of the Phlebiopsis gigantea genome, transcriptome and secretome provides insight into its pioneer colonization strategies of wood.</title>
        <authorList>
            <person name="Hori C."/>
            <person name="Ishida T."/>
            <person name="Igarashi K."/>
            <person name="Samejima M."/>
            <person name="Suzuki H."/>
            <person name="Master E."/>
            <person name="Ferreira P."/>
            <person name="Ruiz-Duenas F.J."/>
            <person name="Held B."/>
            <person name="Canessa P."/>
            <person name="Larrondo L.F."/>
            <person name="Schmoll M."/>
            <person name="Druzhinina I.S."/>
            <person name="Kubicek C.P."/>
            <person name="Gaskell J.A."/>
            <person name="Kersten P."/>
            <person name="St John F."/>
            <person name="Glasner J."/>
            <person name="Sabat G."/>
            <person name="Splinter BonDurant S."/>
            <person name="Syed K."/>
            <person name="Yadav J."/>
            <person name="Mgbeahuruike A.C."/>
            <person name="Kovalchuk A."/>
            <person name="Asiegbu F.O."/>
            <person name="Lackner G."/>
            <person name="Hoffmeister D."/>
            <person name="Rencoret J."/>
            <person name="Gutierrez A."/>
            <person name="Sun H."/>
            <person name="Lindquist E."/>
            <person name="Barry K."/>
            <person name="Riley R."/>
            <person name="Grigoriev I.V."/>
            <person name="Henrissat B."/>
            <person name="Kues U."/>
            <person name="Berka R.M."/>
            <person name="Martinez A.T."/>
            <person name="Covert S.F."/>
            <person name="Blanchette R.A."/>
            <person name="Cullen D."/>
        </authorList>
    </citation>
    <scope>NUCLEOTIDE SEQUENCE [LARGE SCALE GENOMIC DNA]</scope>
    <source>
        <strain evidence="1 2">11061_1 CR5-6</strain>
    </source>
</reference>
<dbReference type="AlphaFoldDB" id="A0A0C3NWX5"/>